<dbReference type="FunFam" id="1.10.10.10:FF:000214">
    <property type="entry name" value="Methylated-DNA--protein-cysteine methyltransferase"/>
    <property type="match status" value="1"/>
</dbReference>
<dbReference type="GO" id="GO:0006281">
    <property type="term" value="P:DNA repair"/>
    <property type="evidence" value="ECO:0007669"/>
    <property type="project" value="UniProtKB-KW"/>
</dbReference>
<dbReference type="InterPro" id="IPR001497">
    <property type="entry name" value="MethylDNA_cys_MeTrfase_AS"/>
</dbReference>
<keyword evidence="5" id="KW-0808">Transferase</keyword>
<dbReference type="NCBIfam" id="TIGR00589">
    <property type="entry name" value="ogt"/>
    <property type="match status" value="1"/>
</dbReference>
<dbReference type="CDD" id="cd06445">
    <property type="entry name" value="ATase"/>
    <property type="match status" value="1"/>
</dbReference>
<evidence type="ECO:0000256" key="8">
    <source>
        <dbReference type="ARBA" id="ARBA00049348"/>
    </source>
</evidence>
<evidence type="ECO:0000256" key="2">
    <source>
        <dbReference type="ARBA" id="ARBA00008711"/>
    </source>
</evidence>
<dbReference type="EC" id="2.1.1.63" evidence="3"/>
<gene>
    <name evidence="10" type="ORF">EVC35_00545</name>
</gene>
<dbReference type="InterPro" id="IPR036217">
    <property type="entry name" value="MethylDNA_cys_MeTrfase_DNAb"/>
</dbReference>
<feature type="domain" description="Methylated-DNA-[protein]-cysteine S-methyltransferase DNA binding" evidence="9">
    <location>
        <begin position="88"/>
        <end position="165"/>
    </location>
</feature>
<evidence type="ECO:0000313" key="11">
    <source>
        <dbReference type="Proteomes" id="UP001167919"/>
    </source>
</evidence>
<dbReference type="Gene3D" id="1.10.10.10">
    <property type="entry name" value="Winged helix-like DNA-binding domain superfamily/Winged helix DNA-binding domain"/>
    <property type="match status" value="1"/>
</dbReference>
<name>A0AAJ1VLH5_9LACO</name>
<comment type="catalytic activity">
    <reaction evidence="1">
        <text>a 4-O-methyl-thymidine in DNA + L-cysteinyl-[protein] = a thymidine in DNA + S-methyl-L-cysteinyl-[protein]</text>
        <dbReference type="Rhea" id="RHEA:53428"/>
        <dbReference type="Rhea" id="RHEA-COMP:10131"/>
        <dbReference type="Rhea" id="RHEA-COMP:10132"/>
        <dbReference type="Rhea" id="RHEA-COMP:13555"/>
        <dbReference type="Rhea" id="RHEA-COMP:13556"/>
        <dbReference type="ChEBI" id="CHEBI:29950"/>
        <dbReference type="ChEBI" id="CHEBI:82612"/>
        <dbReference type="ChEBI" id="CHEBI:137386"/>
        <dbReference type="ChEBI" id="CHEBI:137387"/>
        <dbReference type="EC" id="2.1.1.63"/>
    </reaction>
</comment>
<dbReference type="InterPro" id="IPR014048">
    <property type="entry name" value="MethylDNA_cys_MeTrfase_DNA-bd"/>
</dbReference>
<dbReference type="GO" id="GO:0003908">
    <property type="term" value="F:methylated-DNA-[protein]-cysteine S-methyltransferase activity"/>
    <property type="evidence" value="ECO:0007669"/>
    <property type="project" value="UniProtKB-EC"/>
</dbReference>
<accession>A0AAJ1VLH5</accession>
<protein>
    <recommendedName>
        <fullName evidence="3">methylated-DNA--[protein]-cysteine S-methyltransferase</fullName>
        <ecNumber evidence="3">2.1.1.63</ecNumber>
    </recommendedName>
</protein>
<evidence type="ECO:0000256" key="4">
    <source>
        <dbReference type="ARBA" id="ARBA00022603"/>
    </source>
</evidence>
<dbReference type="AlphaFoldDB" id="A0AAJ1VLH5"/>
<evidence type="ECO:0000256" key="6">
    <source>
        <dbReference type="ARBA" id="ARBA00022763"/>
    </source>
</evidence>
<keyword evidence="6" id="KW-0227">DNA damage</keyword>
<dbReference type="InterPro" id="IPR036388">
    <property type="entry name" value="WH-like_DNA-bd_sf"/>
</dbReference>
<evidence type="ECO:0000256" key="3">
    <source>
        <dbReference type="ARBA" id="ARBA00011918"/>
    </source>
</evidence>
<keyword evidence="4" id="KW-0489">Methyltransferase</keyword>
<evidence type="ECO:0000256" key="1">
    <source>
        <dbReference type="ARBA" id="ARBA00001286"/>
    </source>
</evidence>
<keyword evidence="7" id="KW-0234">DNA repair</keyword>
<evidence type="ECO:0000259" key="9">
    <source>
        <dbReference type="Pfam" id="PF01035"/>
    </source>
</evidence>
<evidence type="ECO:0000256" key="7">
    <source>
        <dbReference type="ARBA" id="ARBA00023204"/>
    </source>
</evidence>
<dbReference type="GO" id="GO:0032259">
    <property type="term" value="P:methylation"/>
    <property type="evidence" value="ECO:0007669"/>
    <property type="project" value="UniProtKB-KW"/>
</dbReference>
<dbReference type="SUPFAM" id="SSF46767">
    <property type="entry name" value="Methylated DNA-protein cysteine methyltransferase, C-terminal domain"/>
    <property type="match status" value="1"/>
</dbReference>
<dbReference type="Proteomes" id="UP001167919">
    <property type="component" value="Unassembled WGS sequence"/>
</dbReference>
<dbReference type="Pfam" id="PF01035">
    <property type="entry name" value="DNA_binding_1"/>
    <property type="match status" value="1"/>
</dbReference>
<dbReference type="PROSITE" id="PS00374">
    <property type="entry name" value="MGMT"/>
    <property type="match status" value="1"/>
</dbReference>
<evidence type="ECO:0000313" key="10">
    <source>
        <dbReference type="EMBL" id="MDN6899498.1"/>
    </source>
</evidence>
<sequence length="166" mass="19102">MKTILTEQINYASINFRDWSFSYFYSDQGLVFTTFQKEAVKEFEKWSGLKSVFLQKNTAIDQAFSDYFAGQSSEIDLKIDWHFWQFSDFQLRVLKALQKVTQPISYTDLAERLADKKAVRAVATAVGKNPIELLIPCHRIISKSGQIGQYRDGSDVKRALLELEGK</sequence>
<comment type="caution">
    <text evidence="10">The sequence shown here is derived from an EMBL/GenBank/DDBJ whole genome shotgun (WGS) entry which is preliminary data.</text>
</comment>
<dbReference type="PANTHER" id="PTHR10815:SF12">
    <property type="entry name" value="METHYLATED-DNA--PROTEIN-CYSTEINE METHYLTRANSFERASE, INDUCIBLE"/>
    <property type="match status" value="1"/>
</dbReference>
<comment type="catalytic activity">
    <reaction evidence="8">
        <text>a 6-O-methyl-2'-deoxyguanosine in DNA + L-cysteinyl-[protein] = S-methyl-L-cysteinyl-[protein] + a 2'-deoxyguanosine in DNA</text>
        <dbReference type="Rhea" id="RHEA:24000"/>
        <dbReference type="Rhea" id="RHEA-COMP:10131"/>
        <dbReference type="Rhea" id="RHEA-COMP:10132"/>
        <dbReference type="Rhea" id="RHEA-COMP:11367"/>
        <dbReference type="Rhea" id="RHEA-COMP:11368"/>
        <dbReference type="ChEBI" id="CHEBI:29950"/>
        <dbReference type="ChEBI" id="CHEBI:82612"/>
        <dbReference type="ChEBI" id="CHEBI:85445"/>
        <dbReference type="ChEBI" id="CHEBI:85448"/>
        <dbReference type="EC" id="2.1.1.63"/>
    </reaction>
</comment>
<dbReference type="EMBL" id="SDWY01000001">
    <property type="protein sequence ID" value="MDN6899498.1"/>
    <property type="molecule type" value="Genomic_DNA"/>
</dbReference>
<dbReference type="PANTHER" id="PTHR10815">
    <property type="entry name" value="METHYLATED-DNA--PROTEIN-CYSTEINE METHYLTRANSFERASE"/>
    <property type="match status" value="1"/>
</dbReference>
<organism evidence="10 11">
    <name type="scientific">Oenococcus sicerae</name>
    <dbReference type="NCBI Taxonomy" id="2203724"/>
    <lineage>
        <taxon>Bacteria</taxon>
        <taxon>Bacillati</taxon>
        <taxon>Bacillota</taxon>
        <taxon>Bacilli</taxon>
        <taxon>Lactobacillales</taxon>
        <taxon>Lactobacillaceae</taxon>
        <taxon>Oenococcus</taxon>
    </lineage>
</organism>
<evidence type="ECO:0000256" key="5">
    <source>
        <dbReference type="ARBA" id="ARBA00022679"/>
    </source>
</evidence>
<proteinExistence type="inferred from homology"/>
<dbReference type="RefSeq" id="WP_301710819.1">
    <property type="nucleotide sequence ID" value="NZ_SDWY01000001.1"/>
</dbReference>
<comment type="similarity">
    <text evidence="2">Belongs to the MGMT family.</text>
</comment>
<reference evidence="10" key="1">
    <citation type="submission" date="2019-01" db="EMBL/GenBank/DDBJ databases">
        <title>Oenococcus sicerae UCMA17102.</title>
        <authorList>
            <person name="Cousin F.J."/>
            <person name="Le Guellec R."/>
            <person name="Cretenet M."/>
        </authorList>
    </citation>
    <scope>NUCLEOTIDE SEQUENCE</scope>
    <source>
        <strain evidence="10">UCMA17102</strain>
    </source>
</reference>